<keyword evidence="1" id="KW-0805">Transcription regulation</keyword>
<evidence type="ECO:0000313" key="6">
    <source>
        <dbReference type="Proteomes" id="UP001527882"/>
    </source>
</evidence>
<dbReference type="SMART" id="SM00345">
    <property type="entry name" value="HTH_GNTR"/>
    <property type="match status" value="1"/>
</dbReference>
<evidence type="ECO:0000256" key="2">
    <source>
        <dbReference type="ARBA" id="ARBA00023125"/>
    </source>
</evidence>
<dbReference type="RefSeq" id="WP_269879911.1">
    <property type="nucleotide sequence ID" value="NZ_JAQAGZ010000002.1"/>
</dbReference>
<dbReference type="InterPro" id="IPR011711">
    <property type="entry name" value="GntR_C"/>
</dbReference>
<keyword evidence="6" id="KW-1185">Reference proteome</keyword>
<dbReference type="Pfam" id="PF07729">
    <property type="entry name" value="FCD"/>
    <property type="match status" value="1"/>
</dbReference>
<name>A0ABT4Q3W5_9BACL</name>
<dbReference type="Pfam" id="PF00392">
    <property type="entry name" value="GntR"/>
    <property type="match status" value="1"/>
</dbReference>
<dbReference type="SUPFAM" id="SSF48008">
    <property type="entry name" value="GntR ligand-binding domain-like"/>
    <property type="match status" value="1"/>
</dbReference>
<organism evidence="5 6">
    <name type="scientific">Paenibacillus gyeongsangnamensis</name>
    <dbReference type="NCBI Taxonomy" id="3388067"/>
    <lineage>
        <taxon>Bacteria</taxon>
        <taxon>Bacillati</taxon>
        <taxon>Bacillota</taxon>
        <taxon>Bacilli</taxon>
        <taxon>Bacillales</taxon>
        <taxon>Paenibacillaceae</taxon>
        <taxon>Paenibacillus</taxon>
    </lineage>
</organism>
<dbReference type="SMART" id="SM00895">
    <property type="entry name" value="FCD"/>
    <property type="match status" value="1"/>
</dbReference>
<dbReference type="Gene3D" id="1.10.10.10">
    <property type="entry name" value="Winged helix-like DNA-binding domain superfamily/Winged helix DNA-binding domain"/>
    <property type="match status" value="1"/>
</dbReference>
<dbReference type="InterPro" id="IPR008920">
    <property type="entry name" value="TF_FadR/GntR_C"/>
</dbReference>
<evidence type="ECO:0000313" key="5">
    <source>
        <dbReference type="EMBL" id="MCZ8511513.1"/>
    </source>
</evidence>
<dbReference type="PANTHER" id="PTHR43537">
    <property type="entry name" value="TRANSCRIPTIONAL REGULATOR, GNTR FAMILY"/>
    <property type="match status" value="1"/>
</dbReference>
<dbReference type="InterPro" id="IPR036388">
    <property type="entry name" value="WH-like_DNA-bd_sf"/>
</dbReference>
<protein>
    <submittedName>
        <fullName evidence="5">GntR family transcriptional regulator</fullName>
    </submittedName>
</protein>
<dbReference type="PRINTS" id="PR00035">
    <property type="entry name" value="HTHGNTR"/>
</dbReference>
<gene>
    <name evidence="5" type="ORF">O9H85_03500</name>
</gene>
<dbReference type="SUPFAM" id="SSF46785">
    <property type="entry name" value="Winged helix' DNA-binding domain"/>
    <property type="match status" value="1"/>
</dbReference>
<comment type="caution">
    <text evidence="5">The sequence shown here is derived from an EMBL/GenBank/DDBJ whole genome shotgun (WGS) entry which is preliminary data.</text>
</comment>
<dbReference type="InterPro" id="IPR000524">
    <property type="entry name" value="Tscrpt_reg_HTH_GntR"/>
</dbReference>
<dbReference type="Gene3D" id="1.20.120.530">
    <property type="entry name" value="GntR ligand-binding domain-like"/>
    <property type="match status" value="1"/>
</dbReference>
<dbReference type="CDD" id="cd07377">
    <property type="entry name" value="WHTH_GntR"/>
    <property type="match status" value="1"/>
</dbReference>
<dbReference type="Proteomes" id="UP001527882">
    <property type="component" value="Unassembled WGS sequence"/>
</dbReference>
<sequence>MQILKSENLHVQAYNIIKKAILEGQYQPGEKIKEIKLAEILGVSRGPVREAIRILVQEGLLVQINGHLCVYKPTFQDLVDLYQCRESLESLASGLAAKHITDEESEELSSILQQTRKAIAANNRSEIIQWNTLFHDKIIHASRNKELINVLNTIRSKVLFMRNSGHHAYFREDDFIDEHEAVYRMIVARDEVNAVKEMKLHIQKDIEKFYALIEKTQGGNSSFLK</sequence>
<evidence type="ECO:0000259" key="4">
    <source>
        <dbReference type="PROSITE" id="PS50949"/>
    </source>
</evidence>
<keyword evidence="2" id="KW-0238">DNA-binding</keyword>
<dbReference type="EMBL" id="JAQAGZ010000002">
    <property type="protein sequence ID" value="MCZ8511513.1"/>
    <property type="molecule type" value="Genomic_DNA"/>
</dbReference>
<dbReference type="InterPro" id="IPR036390">
    <property type="entry name" value="WH_DNA-bd_sf"/>
</dbReference>
<dbReference type="PANTHER" id="PTHR43537:SF24">
    <property type="entry name" value="GLUCONATE OPERON TRANSCRIPTIONAL REPRESSOR"/>
    <property type="match status" value="1"/>
</dbReference>
<accession>A0ABT4Q3W5</accession>
<reference evidence="5 6" key="1">
    <citation type="submission" date="2022-12" db="EMBL/GenBank/DDBJ databases">
        <title>Draft genome sequence of Paenibacillus sp. dW9.</title>
        <authorList>
            <person name="Choi E.-W."/>
            <person name="Kim D.-U."/>
        </authorList>
    </citation>
    <scope>NUCLEOTIDE SEQUENCE [LARGE SCALE GENOMIC DNA]</scope>
    <source>
        <strain evidence="6">dW9</strain>
    </source>
</reference>
<evidence type="ECO:0000256" key="3">
    <source>
        <dbReference type="ARBA" id="ARBA00023163"/>
    </source>
</evidence>
<keyword evidence="3" id="KW-0804">Transcription</keyword>
<evidence type="ECO:0000256" key="1">
    <source>
        <dbReference type="ARBA" id="ARBA00023015"/>
    </source>
</evidence>
<dbReference type="PROSITE" id="PS50949">
    <property type="entry name" value="HTH_GNTR"/>
    <property type="match status" value="1"/>
</dbReference>
<proteinExistence type="predicted"/>
<feature type="domain" description="HTH gntR-type" evidence="4">
    <location>
        <begin position="7"/>
        <end position="74"/>
    </location>
</feature>